<dbReference type="SUPFAM" id="SSF56112">
    <property type="entry name" value="Protein kinase-like (PK-like)"/>
    <property type="match status" value="1"/>
</dbReference>
<dbReference type="Proteomes" id="UP001172101">
    <property type="component" value="Unassembled WGS sequence"/>
</dbReference>
<dbReference type="Gene3D" id="1.10.510.10">
    <property type="entry name" value="Transferase(Phosphotransferase) domain 1"/>
    <property type="match status" value="1"/>
</dbReference>
<dbReference type="EMBL" id="JAUIRO010000003">
    <property type="protein sequence ID" value="KAK0722999.1"/>
    <property type="molecule type" value="Genomic_DNA"/>
</dbReference>
<dbReference type="Pfam" id="PF00069">
    <property type="entry name" value="Pkinase"/>
    <property type="match status" value="1"/>
</dbReference>
<reference evidence="2" key="1">
    <citation type="submission" date="2023-06" db="EMBL/GenBank/DDBJ databases">
        <title>Genome-scale phylogeny and comparative genomics of the fungal order Sordariales.</title>
        <authorList>
            <consortium name="Lawrence Berkeley National Laboratory"/>
            <person name="Hensen N."/>
            <person name="Bonometti L."/>
            <person name="Westerberg I."/>
            <person name="Brannstrom I.O."/>
            <person name="Guillou S."/>
            <person name="Cros-Aarteil S."/>
            <person name="Calhoun S."/>
            <person name="Haridas S."/>
            <person name="Kuo A."/>
            <person name="Mondo S."/>
            <person name="Pangilinan J."/>
            <person name="Riley R."/>
            <person name="LaButti K."/>
            <person name="Andreopoulos B."/>
            <person name="Lipzen A."/>
            <person name="Chen C."/>
            <person name="Yanf M."/>
            <person name="Daum C."/>
            <person name="Ng V."/>
            <person name="Clum A."/>
            <person name="Steindorff A."/>
            <person name="Ohm R."/>
            <person name="Martin F."/>
            <person name="Silar P."/>
            <person name="Natvig D."/>
            <person name="Lalanne C."/>
            <person name="Gautier V."/>
            <person name="Ament-velasquez S.L."/>
            <person name="Kruys A."/>
            <person name="Hutchinson M.I."/>
            <person name="Powell A.J."/>
            <person name="Barry K."/>
            <person name="Miller A.N."/>
            <person name="Grigoriev I.V."/>
            <person name="Debuchy R."/>
            <person name="Gladieux P."/>
            <person name="Thoren M.H."/>
            <person name="Johannesson H."/>
        </authorList>
    </citation>
    <scope>NUCLEOTIDE SEQUENCE</scope>
    <source>
        <strain evidence="2">SMH2392-1A</strain>
    </source>
</reference>
<gene>
    <name evidence="2" type="ORF">B0T26DRAFT_603797</name>
</gene>
<evidence type="ECO:0000313" key="3">
    <source>
        <dbReference type="Proteomes" id="UP001172101"/>
    </source>
</evidence>
<feature type="non-terminal residue" evidence="2">
    <location>
        <position position="186"/>
    </location>
</feature>
<evidence type="ECO:0000259" key="1">
    <source>
        <dbReference type="PROSITE" id="PS50011"/>
    </source>
</evidence>
<feature type="non-terminal residue" evidence="2">
    <location>
        <position position="1"/>
    </location>
</feature>
<dbReference type="GO" id="GO:0004674">
    <property type="term" value="F:protein serine/threonine kinase activity"/>
    <property type="evidence" value="ECO:0007669"/>
    <property type="project" value="TreeGrafter"/>
</dbReference>
<proteinExistence type="predicted"/>
<dbReference type="PROSITE" id="PS50011">
    <property type="entry name" value="PROTEIN_KINASE_DOM"/>
    <property type="match status" value="1"/>
</dbReference>
<evidence type="ECO:0000313" key="2">
    <source>
        <dbReference type="EMBL" id="KAK0722999.1"/>
    </source>
</evidence>
<dbReference type="RefSeq" id="XP_060298923.1">
    <property type="nucleotide sequence ID" value="XM_060435789.1"/>
</dbReference>
<name>A0AA40AW31_9PEZI</name>
<dbReference type="InterPro" id="IPR000719">
    <property type="entry name" value="Prot_kinase_dom"/>
</dbReference>
<dbReference type="PANTHER" id="PTHR24359">
    <property type="entry name" value="SERINE/THREONINE-PROTEIN KINASE SBK1"/>
    <property type="match status" value="1"/>
</dbReference>
<accession>A0AA40AW31</accession>
<keyword evidence="3" id="KW-1185">Reference proteome</keyword>
<keyword evidence="2" id="KW-0808">Transferase</keyword>
<feature type="domain" description="Protein kinase" evidence="1">
    <location>
        <begin position="1"/>
        <end position="178"/>
    </location>
</feature>
<organism evidence="2 3">
    <name type="scientific">Lasiosphaeria miniovina</name>
    <dbReference type="NCBI Taxonomy" id="1954250"/>
    <lineage>
        <taxon>Eukaryota</taxon>
        <taxon>Fungi</taxon>
        <taxon>Dikarya</taxon>
        <taxon>Ascomycota</taxon>
        <taxon>Pezizomycotina</taxon>
        <taxon>Sordariomycetes</taxon>
        <taxon>Sordariomycetidae</taxon>
        <taxon>Sordariales</taxon>
        <taxon>Lasiosphaeriaceae</taxon>
        <taxon>Lasiosphaeria</taxon>
    </lineage>
</organism>
<dbReference type="AlphaFoldDB" id="A0AA40AW31"/>
<dbReference type="InterPro" id="IPR008271">
    <property type="entry name" value="Ser/Thr_kinase_AS"/>
</dbReference>
<dbReference type="PANTHER" id="PTHR24359:SF1">
    <property type="entry name" value="INHIBITOR OF NUCLEAR FACTOR KAPPA-B KINASE EPSILON SUBUNIT HOMOLOG 1-RELATED"/>
    <property type="match status" value="1"/>
</dbReference>
<dbReference type="GeneID" id="85319059"/>
<keyword evidence="2" id="KW-0418">Kinase</keyword>
<protein>
    <submittedName>
        <fullName evidence="2">Kinase-like domain-containing protein</fullName>
    </submittedName>
</protein>
<dbReference type="GO" id="GO:0005524">
    <property type="term" value="F:ATP binding"/>
    <property type="evidence" value="ECO:0007669"/>
    <property type="project" value="InterPro"/>
</dbReference>
<sequence length="186" mass="20844">GLAEAIELLHGKANNKNCRHGDLKPENILVFESSAAKSLGDQTSCVLVISDMGVSKTHDLSTQERRKATTIQAAYTQTYRAPETVLFANQPTTRRYDIWSFGCLCLEFLIWLLYGSDELKQFRDEIMASPDGSFFVVPRKEMAVAEVSREVKKWVQKLELDSKCSVPSLSSTAVGRLLTLIEDRLL</sequence>
<dbReference type="InterPro" id="IPR011009">
    <property type="entry name" value="Kinase-like_dom_sf"/>
</dbReference>
<dbReference type="PROSITE" id="PS00108">
    <property type="entry name" value="PROTEIN_KINASE_ST"/>
    <property type="match status" value="1"/>
</dbReference>
<comment type="caution">
    <text evidence="2">The sequence shown here is derived from an EMBL/GenBank/DDBJ whole genome shotgun (WGS) entry which is preliminary data.</text>
</comment>